<evidence type="ECO:0000313" key="1">
    <source>
        <dbReference type="EMBL" id="CAL0318886.1"/>
    </source>
</evidence>
<dbReference type="AlphaFoldDB" id="A0AAV1XAX1"/>
<dbReference type="PANTHER" id="PTHR46890:SF48">
    <property type="entry name" value="RNA-DIRECTED DNA POLYMERASE"/>
    <property type="match status" value="1"/>
</dbReference>
<evidence type="ECO:0000313" key="2">
    <source>
        <dbReference type="Proteomes" id="UP001497480"/>
    </source>
</evidence>
<protein>
    <recommendedName>
        <fullName evidence="3">Reverse transcriptase domain-containing protein</fullName>
    </recommendedName>
</protein>
<evidence type="ECO:0008006" key="3">
    <source>
        <dbReference type="Google" id="ProtNLM"/>
    </source>
</evidence>
<sequence>MLCASNSNCNRISSFRFLKMWLHHPGISEVVKDSWSQPVCGCPMFILSNKLKRLKMVLKDWNANVFGNLHQRVKEAWSNVDTIQRCINDNGPDNDLLKQESLAQISVLKALAMEEDYWKEKSRLNWQISGDRNTSFFHKVTKIRQVTKSMSIMKDGDCILTKQEDISNLALRYFTDIFASPNATTPNQLINQVVPNIILEEENQFLIKSPSVEEIKDSVFSLNADGAPGPDGFGGGFYQNFWDVVKDDVCNSVHQFFSQGWLLSNLNSNYVVLIPKSANADKMDDFRPIALANFQFKIISKILADRLAIIAARIVSPQQKCFIKNRHIQDCIFLTLLFVILHLTFFT</sequence>
<dbReference type="EMBL" id="CAXHTB010000013">
    <property type="protein sequence ID" value="CAL0318886.1"/>
    <property type="molecule type" value="Genomic_DNA"/>
</dbReference>
<accession>A0AAV1XAX1</accession>
<keyword evidence="2" id="KW-1185">Reference proteome</keyword>
<name>A0AAV1XAX1_LUPLU</name>
<dbReference type="InterPro" id="IPR052343">
    <property type="entry name" value="Retrotransposon-Effector_Assoc"/>
</dbReference>
<gene>
    <name evidence="1" type="ORF">LLUT_LOCUS19946</name>
</gene>
<proteinExistence type="predicted"/>
<dbReference type="PANTHER" id="PTHR46890">
    <property type="entry name" value="NON-LTR RETROLELEMENT REVERSE TRANSCRIPTASE-LIKE PROTEIN-RELATED"/>
    <property type="match status" value="1"/>
</dbReference>
<organism evidence="1 2">
    <name type="scientific">Lupinus luteus</name>
    <name type="common">European yellow lupine</name>
    <dbReference type="NCBI Taxonomy" id="3873"/>
    <lineage>
        <taxon>Eukaryota</taxon>
        <taxon>Viridiplantae</taxon>
        <taxon>Streptophyta</taxon>
        <taxon>Embryophyta</taxon>
        <taxon>Tracheophyta</taxon>
        <taxon>Spermatophyta</taxon>
        <taxon>Magnoliopsida</taxon>
        <taxon>eudicotyledons</taxon>
        <taxon>Gunneridae</taxon>
        <taxon>Pentapetalae</taxon>
        <taxon>rosids</taxon>
        <taxon>fabids</taxon>
        <taxon>Fabales</taxon>
        <taxon>Fabaceae</taxon>
        <taxon>Papilionoideae</taxon>
        <taxon>50 kb inversion clade</taxon>
        <taxon>genistoids sensu lato</taxon>
        <taxon>core genistoids</taxon>
        <taxon>Genisteae</taxon>
        <taxon>Lupinus</taxon>
    </lineage>
</organism>
<dbReference type="Proteomes" id="UP001497480">
    <property type="component" value="Unassembled WGS sequence"/>
</dbReference>
<reference evidence="1 2" key="1">
    <citation type="submission" date="2024-03" db="EMBL/GenBank/DDBJ databases">
        <authorList>
            <person name="Martinez-Hernandez J."/>
        </authorList>
    </citation>
    <scope>NUCLEOTIDE SEQUENCE [LARGE SCALE GENOMIC DNA]</scope>
</reference>
<comment type="caution">
    <text evidence="1">The sequence shown here is derived from an EMBL/GenBank/DDBJ whole genome shotgun (WGS) entry which is preliminary data.</text>
</comment>